<evidence type="ECO:0000313" key="1">
    <source>
        <dbReference type="EMBL" id="CAD9404539.1"/>
    </source>
</evidence>
<dbReference type="EMBL" id="HBGS01018054">
    <property type="protein sequence ID" value="CAD9404539.1"/>
    <property type="molecule type" value="Transcribed_RNA"/>
</dbReference>
<organism evidence="2">
    <name type="scientific">Octactis speculum</name>
    <dbReference type="NCBI Taxonomy" id="3111310"/>
    <lineage>
        <taxon>Eukaryota</taxon>
        <taxon>Sar</taxon>
        <taxon>Stramenopiles</taxon>
        <taxon>Ochrophyta</taxon>
        <taxon>Dictyochophyceae</taxon>
        <taxon>Dictyochales</taxon>
        <taxon>Dictyochaceae</taxon>
        <taxon>Octactis</taxon>
    </lineage>
</organism>
<gene>
    <name evidence="1" type="ORF">DSPE1174_LOCUS9493</name>
    <name evidence="2" type="ORF">DSPE1174_LOCUS9494</name>
    <name evidence="3" type="ORF">DSPE1174_LOCUS9495</name>
</gene>
<evidence type="ECO:0000313" key="3">
    <source>
        <dbReference type="EMBL" id="CAD9404544.1"/>
    </source>
</evidence>
<dbReference type="AlphaFoldDB" id="A0A6U3RWM1"/>
<proteinExistence type="predicted"/>
<sequence>MTQEPFRLMNDGDVLGVYEILPLIACRFEFCDHPKLTNWMLIHLNQYLYWSKKYDTPREYLASIPGLSPEAQLLHRGDILAAHGANCKSTNEVLQEYDNAGYTEAINSGAEYTQEYWEKKALSIPGRKAFMREEKVACGLNRKAGMSEIRRLYHRFEKDSFKDDREIIKAWLLELATSALRGEMDDWKYVDTFAEGLEELLKTGIKRCANWEKKAGK</sequence>
<name>A0A6U3RWM1_9STRA</name>
<dbReference type="EMBL" id="HBGS01018055">
    <property type="protein sequence ID" value="CAD9404541.1"/>
    <property type="molecule type" value="Transcribed_RNA"/>
</dbReference>
<accession>A0A6U3RWM1</accession>
<dbReference type="EMBL" id="HBGS01018056">
    <property type="protein sequence ID" value="CAD9404544.1"/>
    <property type="molecule type" value="Transcribed_RNA"/>
</dbReference>
<reference evidence="2" key="1">
    <citation type="submission" date="2021-01" db="EMBL/GenBank/DDBJ databases">
        <authorList>
            <person name="Corre E."/>
            <person name="Pelletier E."/>
            <person name="Niang G."/>
            <person name="Scheremetjew M."/>
            <person name="Finn R."/>
            <person name="Kale V."/>
            <person name="Holt S."/>
            <person name="Cochrane G."/>
            <person name="Meng A."/>
            <person name="Brown T."/>
            <person name="Cohen L."/>
        </authorList>
    </citation>
    <scope>NUCLEOTIDE SEQUENCE</scope>
    <source>
        <strain evidence="2">CCMP1381</strain>
    </source>
</reference>
<protein>
    <submittedName>
        <fullName evidence="2">Uncharacterized protein</fullName>
    </submittedName>
</protein>
<evidence type="ECO:0000313" key="2">
    <source>
        <dbReference type="EMBL" id="CAD9404541.1"/>
    </source>
</evidence>